<dbReference type="PANTHER" id="PTHR45833">
    <property type="entry name" value="METHIONINE SYNTHASE"/>
    <property type="match status" value="1"/>
</dbReference>
<keyword evidence="2" id="KW-0170">Cobalt</keyword>
<feature type="region of interest" description="Disordered" evidence="3">
    <location>
        <begin position="189"/>
        <end position="217"/>
    </location>
</feature>
<evidence type="ECO:0000313" key="6">
    <source>
        <dbReference type="Proteomes" id="UP001150924"/>
    </source>
</evidence>
<dbReference type="GO" id="GO:0031419">
    <property type="term" value="F:cobalamin binding"/>
    <property type="evidence" value="ECO:0007669"/>
    <property type="project" value="InterPro"/>
</dbReference>
<dbReference type="PROSITE" id="PS51332">
    <property type="entry name" value="B12_BINDING"/>
    <property type="match status" value="1"/>
</dbReference>
<dbReference type="RefSeq" id="WP_267770322.1">
    <property type="nucleotide sequence ID" value="NZ_JAPNKE010000002.1"/>
</dbReference>
<accession>A0A9X3EPY4</accession>
<name>A0A9X3EPY4_9BACT</name>
<evidence type="ECO:0000313" key="5">
    <source>
        <dbReference type="EMBL" id="MCY1007681.1"/>
    </source>
</evidence>
<evidence type="ECO:0000256" key="1">
    <source>
        <dbReference type="ARBA" id="ARBA00022723"/>
    </source>
</evidence>
<dbReference type="InterPro" id="IPR006158">
    <property type="entry name" value="Cobalamin-bd"/>
</dbReference>
<dbReference type="GO" id="GO:0050667">
    <property type="term" value="P:homocysteine metabolic process"/>
    <property type="evidence" value="ECO:0007669"/>
    <property type="project" value="TreeGrafter"/>
</dbReference>
<protein>
    <submittedName>
        <fullName evidence="5">Cobalamin-dependent protein</fullName>
    </submittedName>
</protein>
<proteinExistence type="predicted"/>
<evidence type="ECO:0000259" key="4">
    <source>
        <dbReference type="PROSITE" id="PS51332"/>
    </source>
</evidence>
<feature type="compositionally biased region" description="Basic and acidic residues" evidence="3">
    <location>
        <begin position="189"/>
        <end position="205"/>
    </location>
</feature>
<dbReference type="GO" id="GO:0005829">
    <property type="term" value="C:cytosol"/>
    <property type="evidence" value="ECO:0007669"/>
    <property type="project" value="TreeGrafter"/>
</dbReference>
<dbReference type="InterPro" id="IPR036724">
    <property type="entry name" value="Cobalamin-bd_sf"/>
</dbReference>
<dbReference type="PANTHER" id="PTHR45833:SF1">
    <property type="entry name" value="METHIONINE SYNTHASE"/>
    <property type="match status" value="1"/>
</dbReference>
<dbReference type="Pfam" id="PF02607">
    <property type="entry name" value="B12-binding_2"/>
    <property type="match status" value="1"/>
</dbReference>
<comment type="caution">
    <text evidence="5">The sequence shown here is derived from an EMBL/GenBank/DDBJ whole genome shotgun (WGS) entry which is preliminary data.</text>
</comment>
<keyword evidence="1" id="KW-0479">Metal-binding</keyword>
<dbReference type="Pfam" id="PF02310">
    <property type="entry name" value="B12-binding"/>
    <property type="match status" value="1"/>
</dbReference>
<feature type="domain" description="B12-binding" evidence="4">
    <location>
        <begin position="93"/>
        <end position="219"/>
    </location>
</feature>
<dbReference type="InterPro" id="IPR050554">
    <property type="entry name" value="Met_Synthase/Corrinoid"/>
</dbReference>
<dbReference type="Proteomes" id="UP001150924">
    <property type="component" value="Unassembled WGS sequence"/>
</dbReference>
<feature type="compositionally biased region" description="Gly residues" evidence="3">
    <location>
        <begin position="206"/>
        <end position="216"/>
    </location>
</feature>
<dbReference type="GO" id="GO:0046653">
    <property type="term" value="P:tetrahydrofolate metabolic process"/>
    <property type="evidence" value="ECO:0007669"/>
    <property type="project" value="TreeGrafter"/>
</dbReference>
<evidence type="ECO:0000256" key="3">
    <source>
        <dbReference type="SAM" id="MobiDB-lite"/>
    </source>
</evidence>
<dbReference type="GO" id="GO:0008705">
    <property type="term" value="F:methionine synthase activity"/>
    <property type="evidence" value="ECO:0007669"/>
    <property type="project" value="TreeGrafter"/>
</dbReference>
<dbReference type="InterPro" id="IPR003759">
    <property type="entry name" value="Cbl-bd_cap"/>
</dbReference>
<dbReference type="Gene3D" id="1.10.1240.10">
    <property type="entry name" value="Methionine synthase domain"/>
    <property type="match status" value="1"/>
</dbReference>
<dbReference type="Gene3D" id="3.40.50.280">
    <property type="entry name" value="Cobalamin-binding domain"/>
    <property type="match status" value="1"/>
</dbReference>
<dbReference type="InterPro" id="IPR036594">
    <property type="entry name" value="Meth_synthase_dom"/>
</dbReference>
<dbReference type="EMBL" id="JAPNKE010000002">
    <property type="protein sequence ID" value="MCY1007681.1"/>
    <property type="molecule type" value="Genomic_DNA"/>
</dbReference>
<sequence>MTPALTELRDCYLRAQLAGDRREAVRLLLEDGLGAGVGIDDLQVHVIRAAQNEIGRLWQLNRVSIAQEHMATAISQLSLAALFERATPKAPLGKSVLLACVEGELHELPARLVADALELAGFDVRYLGANVPTGNLVTAVREEQPDLIGLSVTMSFNLPALRSAVAGVREVSDRPVFIGGHATLVAEPRGRARGDAGGRQRERAGGDGAPSGGGGAVSRHEALIGQLGAACDRLTERVLGEMYADPFWRERFGARADKHGREDGRFHVQYLQQALADDEPAVLENYARWLQQVLTARGMCTLHLAENFERLAAAVADERWPDGQAAVDLLQAAKTALAYPNGLAGEVQRRADTIVLAAAVALAEAGDEEPLQVAELATLVSYCADALALTSPRALADHVAWLAGYLDRRGIPRARLVRRIEAIRTAIEQQLPGEPALAELFAAALAAAHRSAV</sequence>
<dbReference type="GO" id="GO:0046872">
    <property type="term" value="F:metal ion binding"/>
    <property type="evidence" value="ECO:0007669"/>
    <property type="project" value="UniProtKB-KW"/>
</dbReference>
<dbReference type="AlphaFoldDB" id="A0A9X3EPY4"/>
<keyword evidence="6" id="KW-1185">Reference proteome</keyword>
<organism evidence="5 6">
    <name type="scientific">Nannocystis pusilla</name>
    <dbReference type="NCBI Taxonomy" id="889268"/>
    <lineage>
        <taxon>Bacteria</taxon>
        <taxon>Pseudomonadati</taxon>
        <taxon>Myxococcota</taxon>
        <taxon>Polyangia</taxon>
        <taxon>Nannocystales</taxon>
        <taxon>Nannocystaceae</taxon>
        <taxon>Nannocystis</taxon>
    </lineage>
</organism>
<reference evidence="5" key="1">
    <citation type="submission" date="2022-11" db="EMBL/GenBank/DDBJ databases">
        <title>Minimal conservation of predation-associated metabolite biosynthetic gene clusters underscores biosynthetic potential of Myxococcota including descriptions for ten novel species: Archangium lansinium sp. nov., Myxococcus landrumus sp. nov., Nannocystis bai.</title>
        <authorList>
            <person name="Ahearne A."/>
            <person name="Stevens C."/>
            <person name="Phillips K."/>
        </authorList>
    </citation>
    <scope>NUCLEOTIDE SEQUENCE</scope>
    <source>
        <strain evidence="5">Na p29</strain>
    </source>
</reference>
<dbReference type="SUPFAM" id="SSF52242">
    <property type="entry name" value="Cobalamin (vitamin B12)-binding domain"/>
    <property type="match status" value="1"/>
</dbReference>
<evidence type="ECO:0000256" key="2">
    <source>
        <dbReference type="ARBA" id="ARBA00023285"/>
    </source>
</evidence>
<gene>
    <name evidence="5" type="ORF">OV079_19425</name>
</gene>